<evidence type="ECO:0000313" key="4">
    <source>
        <dbReference type="Proteomes" id="UP000053235"/>
    </source>
</evidence>
<dbReference type="InterPro" id="IPR036366">
    <property type="entry name" value="PGBDSf"/>
</dbReference>
<name>A0A0M7ALC7_9HYPH</name>
<organism evidence="3 4">
    <name type="scientific">Roseibium alexandrii</name>
    <dbReference type="NCBI Taxonomy" id="388408"/>
    <lineage>
        <taxon>Bacteria</taxon>
        <taxon>Pseudomonadati</taxon>
        <taxon>Pseudomonadota</taxon>
        <taxon>Alphaproteobacteria</taxon>
        <taxon>Hyphomicrobiales</taxon>
        <taxon>Stappiaceae</taxon>
        <taxon>Roseibium</taxon>
    </lineage>
</organism>
<keyword evidence="4" id="KW-1185">Reference proteome</keyword>
<accession>A0A0M7ALC7</accession>
<feature type="domain" description="Peptidase M15C" evidence="2">
    <location>
        <begin position="171"/>
        <end position="234"/>
    </location>
</feature>
<dbReference type="GO" id="GO:0008233">
    <property type="term" value="F:peptidase activity"/>
    <property type="evidence" value="ECO:0007669"/>
    <property type="project" value="InterPro"/>
</dbReference>
<reference evidence="4" key="1">
    <citation type="submission" date="2015-07" db="EMBL/GenBank/DDBJ databases">
        <authorList>
            <person name="Rodrigo-Torres Lidia"/>
            <person name="Arahal R.David."/>
        </authorList>
    </citation>
    <scope>NUCLEOTIDE SEQUENCE [LARGE SCALE GENOMIC DNA]</scope>
    <source>
        <strain evidence="4">CECT 5112</strain>
    </source>
</reference>
<dbReference type="SUPFAM" id="SSF47090">
    <property type="entry name" value="PGBD-like"/>
    <property type="match status" value="1"/>
</dbReference>
<sequence length="238" mass="27379">MSFKKWLQSRLTSHGFACGGIDGEIGPVTLYALRSFQKANNLPVTGQADKATVEALRRTSSSVAFEEKGFIPDRDKQEPDDGRKGYWPRQKDVAAFYGDVGTRQTQIEVPWTMRLAWDKNVRIRKMTLHEEVAPSAVRVFEKLRGMYSDREIKALGLDLFGGSLNVRRMRGGSRYSMHSWGIAIDFDPERNRLSWKRPQARLSLDDVIPYWQAWEAEGWLSLGRVRNFDWMHVQAARL</sequence>
<dbReference type="InterPro" id="IPR036365">
    <property type="entry name" value="PGBD-like_sf"/>
</dbReference>
<dbReference type="AlphaFoldDB" id="A0A0M7ALC7"/>
<evidence type="ECO:0000259" key="2">
    <source>
        <dbReference type="Pfam" id="PF13539"/>
    </source>
</evidence>
<dbReference type="InterPro" id="IPR039561">
    <property type="entry name" value="Peptidase_M15C"/>
</dbReference>
<dbReference type="STRING" id="388408.LAX5112_04411"/>
<gene>
    <name evidence="3" type="ORF">LAX5112_04411</name>
</gene>
<dbReference type="InterPro" id="IPR002477">
    <property type="entry name" value="Peptidoglycan-bd-like"/>
</dbReference>
<dbReference type="Pfam" id="PF13539">
    <property type="entry name" value="Peptidase_M15_4"/>
    <property type="match status" value="1"/>
</dbReference>
<evidence type="ECO:0000313" key="3">
    <source>
        <dbReference type="EMBL" id="CTQ75925.1"/>
    </source>
</evidence>
<dbReference type="Gene3D" id="1.10.101.10">
    <property type="entry name" value="PGBD-like superfamily/PGBD"/>
    <property type="match status" value="1"/>
</dbReference>
<dbReference type="InterPro" id="IPR009045">
    <property type="entry name" value="Zn_M74/Hedgehog-like"/>
</dbReference>
<dbReference type="RefSeq" id="WP_235812931.1">
    <property type="nucleotide sequence ID" value="NZ_CXWD01000023.1"/>
</dbReference>
<feature type="domain" description="Peptidoglycan binding-like" evidence="1">
    <location>
        <begin position="5"/>
        <end position="56"/>
    </location>
</feature>
<dbReference type="SUPFAM" id="SSF55166">
    <property type="entry name" value="Hedgehog/DD-peptidase"/>
    <property type="match status" value="1"/>
</dbReference>
<proteinExistence type="predicted"/>
<dbReference type="Proteomes" id="UP000053235">
    <property type="component" value="Unassembled WGS sequence"/>
</dbReference>
<protein>
    <submittedName>
        <fullName evidence="3">Spore cortex-lytic enzyme</fullName>
    </submittedName>
</protein>
<dbReference type="Pfam" id="PF01471">
    <property type="entry name" value="PG_binding_1"/>
    <property type="match status" value="1"/>
</dbReference>
<dbReference type="EMBL" id="CXWD01000023">
    <property type="protein sequence ID" value="CTQ75925.1"/>
    <property type="molecule type" value="Genomic_DNA"/>
</dbReference>
<evidence type="ECO:0000259" key="1">
    <source>
        <dbReference type="Pfam" id="PF01471"/>
    </source>
</evidence>